<dbReference type="OrthoDB" id="9803630at2"/>
<evidence type="ECO:0000313" key="6">
    <source>
        <dbReference type="EMBL" id="RIJ29996.1"/>
    </source>
</evidence>
<keyword evidence="1" id="KW-0805">Transcription regulation</keyword>
<dbReference type="Gene3D" id="1.10.10.10">
    <property type="entry name" value="Winged helix-like DNA-binding domain superfamily/Winged helix DNA-binding domain"/>
    <property type="match status" value="1"/>
</dbReference>
<keyword evidence="4" id="KW-0472">Membrane</keyword>
<dbReference type="GO" id="GO:0006355">
    <property type="term" value="P:regulation of DNA-templated transcription"/>
    <property type="evidence" value="ECO:0007669"/>
    <property type="project" value="InterPro"/>
</dbReference>
<evidence type="ECO:0000256" key="2">
    <source>
        <dbReference type="ARBA" id="ARBA00023125"/>
    </source>
</evidence>
<name>A0A399REJ8_9PROT</name>
<keyword evidence="4" id="KW-0812">Transmembrane</keyword>
<evidence type="ECO:0000313" key="7">
    <source>
        <dbReference type="Proteomes" id="UP000266385"/>
    </source>
</evidence>
<dbReference type="RefSeq" id="WP_119375314.1">
    <property type="nucleotide sequence ID" value="NZ_QWFX01000006.1"/>
</dbReference>
<dbReference type="EMBL" id="QWFX01000006">
    <property type="protein sequence ID" value="RIJ29996.1"/>
    <property type="molecule type" value="Genomic_DNA"/>
</dbReference>
<dbReference type="InterPro" id="IPR016032">
    <property type="entry name" value="Sig_transdc_resp-reg_C-effctor"/>
</dbReference>
<dbReference type="PRINTS" id="PR00038">
    <property type="entry name" value="HTHLUXR"/>
</dbReference>
<evidence type="ECO:0000256" key="1">
    <source>
        <dbReference type="ARBA" id="ARBA00023015"/>
    </source>
</evidence>
<dbReference type="CDD" id="cd06170">
    <property type="entry name" value="LuxR_C_like"/>
    <property type="match status" value="1"/>
</dbReference>
<feature type="domain" description="HTH luxR-type" evidence="5">
    <location>
        <begin position="84"/>
        <end position="149"/>
    </location>
</feature>
<dbReference type="PROSITE" id="PS50043">
    <property type="entry name" value="HTH_LUXR_2"/>
    <property type="match status" value="1"/>
</dbReference>
<dbReference type="Proteomes" id="UP000266385">
    <property type="component" value="Unassembled WGS sequence"/>
</dbReference>
<evidence type="ECO:0000256" key="3">
    <source>
        <dbReference type="ARBA" id="ARBA00023163"/>
    </source>
</evidence>
<dbReference type="PANTHER" id="PTHR44688:SF16">
    <property type="entry name" value="DNA-BINDING TRANSCRIPTIONAL ACTIVATOR DEVR_DOSR"/>
    <property type="match status" value="1"/>
</dbReference>
<sequence length="152" mass="16710">MKRRRGARRGLSVSWPAILLYGGLLAAGVLILQWIEYQQYARTHSDEIRIALLAALFLGVGVWVGAQLFRNTASMEPPADGNPKAQAALGISDRERDVLVLLAQGLSNKEIARELGVSPNTVKTHVARLYEKLEAGRRTQAVQKARDLGLVR</sequence>
<keyword evidence="4" id="KW-1133">Transmembrane helix</keyword>
<protein>
    <submittedName>
        <fullName evidence="6">DNA-binding response regulator</fullName>
    </submittedName>
</protein>
<dbReference type="InterPro" id="IPR000792">
    <property type="entry name" value="Tscrpt_reg_LuxR_C"/>
</dbReference>
<feature type="transmembrane region" description="Helical" evidence="4">
    <location>
        <begin position="50"/>
        <end position="69"/>
    </location>
</feature>
<reference evidence="6 7" key="1">
    <citation type="submission" date="2018-08" db="EMBL/GenBank/DDBJ databases">
        <title>Henriciella mobilis sp. nov., isolated from seawater.</title>
        <authorList>
            <person name="Cheng H."/>
            <person name="Wu Y.-H."/>
            <person name="Xu X.-W."/>
            <person name="Guo L.-L."/>
        </authorList>
    </citation>
    <scope>NUCLEOTIDE SEQUENCE [LARGE SCALE GENOMIC DNA]</scope>
    <source>
        <strain evidence="6 7">JN25</strain>
    </source>
</reference>
<keyword evidence="3" id="KW-0804">Transcription</keyword>
<dbReference type="GO" id="GO:0003677">
    <property type="term" value="F:DNA binding"/>
    <property type="evidence" value="ECO:0007669"/>
    <property type="project" value="UniProtKB-KW"/>
</dbReference>
<evidence type="ECO:0000259" key="5">
    <source>
        <dbReference type="PROSITE" id="PS50043"/>
    </source>
</evidence>
<dbReference type="PROSITE" id="PS00622">
    <property type="entry name" value="HTH_LUXR_1"/>
    <property type="match status" value="1"/>
</dbReference>
<dbReference type="AlphaFoldDB" id="A0A399REJ8"/>
<dbReference type="SUPFAM" id="SSF46894">
    <property type="entry name" value="C-terminal effector domain of the bipartite response regulators"/>
    <property type="match status" value="1"/>
</dbReference>
<proteinExistence type="predicted"/>
<keyword evidence="2 6" id="KW-0238">DNA-binding</keyword>
<dbReference type="SMART" id="SM00421">
    <property type="entry name" value="HTH_LUXR"/>
    <property type="match status" value="1"/>
</dbReference>
<feature type="transmembrane region" description="Helical" evidence="4">
    <location>
        <begin position="12"/>
        <end position="35"/>
    </location>
</feature>
<keyword evidence="7" id="KW-1185">Reference proteome</keyword>
<dbReference type="PANTHER" id="PTHR44688">
    <property type="entry name" value="DNA-BINDING TRANSCRIPTIONAL ACTIVATOR DEVR_DOSR"/>
    <property type="match status" value="1"/>
</dbReference>
<comment type="caution">
    <text evidence="6">The sequence shown here is derived from an EMBL/GenBank/DDBJ whole genome shotgun (WGS) entry which is preliminary data.</text>
</comment>
<dbReference type="Pfam" id="PF00196">
    <property type="entry name" value="GerE"/>
    <property type="match status" value="1"/>
</dbReference>
<organism evidence="6 7">
    <name type="scientific">Henriciella mobilis</name>
    <dbReference type="NCBI Taxonomy" id="2305467"/>
    <lineage>
        <taxon>Bacteria</taxon>
        <taxon>Pseudomonadati</taxon>
        <taxon>Pseudomonadota</taxon>
        <taxon>Alphaproteobacteria</taxon>
        <taxon>Hyphomonadales</taxon>
        <taxon>Hyphomonadaceae</taxon>
        <taxon>Henriciella</taxon>
    </lineage>
</organism>
<accession>A0A399REJ8</accession>
<evidence type="ECO:0000256" key="4">
    <source>
        <dbReference type="SAM" id="Phobius"/>
    </source>
</evidence>
<gene>
    <name evidence="6" type="ORF">D1223_04860</name>
</gene>
<dbReference type="InterPro" id="IPR036388">
    <property type="entry name" value="WH-like_DNA-bd_sf"/>
</dbReference>